<keyword evidence="2" id="KW-1185">Reference proteome</keyword>
<dbReference type="Gene3D" id="3.30.420.10">
    <property type="entry name" value="Ribonuclease H-like superfamily/Ribonuclease H"/>
    <property type="match status" value="1"/>
</dbReference>
<reference evidence="1" key="1">
    <citation type="submission" date="2025-08" db="UniProtKB">
        <authorList>
            <consortium name="Ensembl"/>
        </authorList>
    </citation>
    <scope>IDENTIFICATION</scope>
</reference>
<name>A0A3Q3WX37_MOLML</name>
<dbReference type="GO" id="GO:0003676">
    <property type="term" value="F:nucleic acid binding"/>
    <property type="evidence" value="ECO:0007669"/>
    <property type="project" value="InterPro"/>
</dbReference>
<dbReference type="InterPro" id="IPR036397">
    <property type="entry name" value="RNaseH_sf"/>
</dbReference>
<evidence type="ECO:0008006" key="3">
    <source>
        <dbReference type="Google" id="ProtNLM"/>
    </source>
</evidence>
<dbReference type="Proteomes" id="UP000261620">
    <property type="component" value="Unplaced"/>
</dbReference>
<organism evidence="1 2">
    <name type="scientific">Mola mola</name>
    <name type="common">Ocean sunfish</name>
    <name type="synonym">Tetraodon mola</name>
    <dbReference type="NCBI Taxonomy" id="94237"/>
    <lineage>
        <taxon>Eukaryota</taxon>
        <taxon>Metazoa</taxon>
        <taxon>Chordata</taxon>
        <taxon>Craniata</taxon>
        <taxon>Vertebrata</taxon>
        <taxon>Euteleostomi</taxon>
        <taxon>Actinopterygii</taxon>
        <taxon>Neopterygii</taxon>
        <taxon>Teleostei</taxon>
        <taxon>Neoteleostei</taxon>
        <taxon>Acanthomorphata</taxon>
        <taxon>Eupercaria</taxon>
        <taxon>Tetraodontiformes</taxon>
        <taxon>Molidae</taxon>
        <taxon>Mola</taxon>
    </lineage>
</organism>
<proteinExistence type="predicted"/>
<dbReference type="InterPro" id="IPR050951">
    <property type="entry name" value="Retrovirus_Pol_polyprotein"/>
</dbReference>
<accession>A0A3Q3WX37</accession>
<evidence type="ECO:0000313" key="2">
    <source>
        <dbReference type="Proteomes" id="UP000261620"/>
    </source>
</evidence>
<dbReference type="PANTHER" id="PTHR37984">
    <property type="entry name" value="PROTEIN CBG26694"/>
    <property type="match status" value="1"/>
</dbReference>
<reference evidence="1" key="2">
    <citation type="submission" date="2025-09" db="UniProtKB">
        <authorList>
            <consortium name="Ensembl"/>
        </authorList>
    </citation>
    <scope>IDENTIFICATION</scope>
</reference>
<dbReference type="Ensembl" id="ENSMMOT00000017455.1">
    <property type="protein sequence ID" value="ENSMMOP00000017172.1"/>
    <property type="gene ID" value="ENSMMOG00000013080.1"/>
</dbReference>
<dbReference type="PANTHER" id="PTHR37984:SF5">
    <property type="entry name" value="PROTEIN NYNRIN-LIKE"/>
    <property type="match status" value="1"/>
</dbReference>
<dbReference type="STRING" id="94237.ENSMMOP00000017172"/>
<dbReference type="AlphaFoldDB" id="A0A3Q3WX37"/>
<protein>
    <recommendedName>
        <fullName evidence="3">Integrase catalytic domain-containing protein</fullName>
    </recommendedName>
</protein>
<evidence type="ECO:0000313" key="1">
    <source>
        <dbReference type="Ensembl" id="ENSMMOP00000017172.1"/>
    </source>
</evidence>
<sequence length="167" mass="18610">VLHLPSTTSTQVIQRLKATLSWFGIPNEHITFSPHHPQGKGLAERAVETAKRIIRQEDPLIVLMSYRSTASTTTGVSPAELLTGRKIKTTLPTLEKNLRPKWPNRETVKQKDADRIFTKLDQEKAWTIPAVVSKECMTPRSYLINTPQGGVLWGKPGVDCDKVSTLA</sequence>
<dbReference type="SUPFAM" id="SSF53098">
    <property type="entry name" value="Ribonuclease H-like"/>
    <property type="match status" value="1"/>
</dbReference>
<dbReference type="InterPro" id="IPR012337">
    <property type="entry name" value="RNaseH-like_sf"/>
</dbReference>